<dbReference type="Proteomes" id="UP000007431">
    <property type="component" value="Unassembled WGS sequence"/>
</dbReference>
<dbReference type="HOGENOM" id="CLU_1611732_0_0_1"/>
<dbReference type="KEGG" id="scm:SCHCO_02488562"/>
<organism evidence="3">
    <name type="scientific">Schizophyllum commune (strain H4-8 / FGSC 9210)</name>
    <name type="common">Split gill fungus</name>
    <dbReference type="NCBI Taxonomy" id="578458"/>
    <lineage>
        <taxon>Eukaryota</taxon>
        <taxon>Fungi</taxon>
        <taxon>Dikarya</taxon>
        <taxon>Basidiomycota</taxon>
        <taxon>Agaricomycotina</taxon>
        <taxon>Agaricomycetes</taxon>
        <taxon>Agaricomycetidae</taxon>
        <taxon>Agaricales</taxon>
        <taxon>Schizophyllaceae</taxon>
        <taxon>Schizophyllum</taxon>
    </lineage>
</organism>
<dbReference type="GeneID" id="9589023"/>
<dbReference type="VEuPathDB" id="FungiDB:SCHCODRAFT_02488562"/>
<evidence type="ECO:0000256" key="1">
    <source>
        <dbReference type="SAM" id="MobiDB-lite"/>
    </source>
</evidence>
<name>D8PMB1_SCHCM</name>
<evidence type="ECO:0000313" key="3">
    <source>
        <dbReference type="Proteomes" id="UP000007431"/>
    </source>
</evidence>
<dbReference type="RefSeq" id="XP_003038367.1">
    <property type="nucleotide sequence ID" value="XM_003038321.1"/>
</dbReference>
<keyword evidence="3" id="KW-1185">Reference proteome</keyword>
<dbReference type="OrthoDB" id="10313860at2759"/>
<reference evidence="2 3" key="1">
    <citation type="journal article" date="2010" name="Nat. Biotechnol.">
        <title>Genome sequence of the model mushroom Schizophyllum commune.</title>
        <authorList>
            <person name="Ohm R.A."/>
            <person name="de Jong J.F."/>
            <person name="Lugones L.G."/>
            <person name="Aerts A."/>
            <person name="Kothe E."/>
            <person name="Stajich J.E."/>
            <person name="de Vries R.P."/>
            <person name="Record E."/>
            <person name="Levasseur A."/>
            <person name="Baker S.E."/>
            <person name="Bartholomew K.A."/>
            <person name="Coutinho P.M."/>
            <person name="Erdmann S."/>
            <person name="Fowler T.J."/>
            <person name="Gathman A.C."/>
            <person name="Lombard V."/>
            <person name="Henrissat B."/>
            <person name="Knabe N."/>
            <person name="Kuees U."/>
            <person name="Lilly W.W."/>
            <person name="Lindquist E."/>
            <person name="Lucas S."/>
            <person name="Magnuson J.K."/>
            <person name="Piumi F."/>
            <person name="Raudaskoski M."/>
            <person name="Salamov A."/>
            <person name="Schmutz J."/>
            <person name="Schwarze F.W.M.R."/>
            <person name="vanKuyk P.A."/>
            <person name="Horton J.S."/>
            <person name="Grigoriev I.V."/>
            <person name="Woesten H.A.B."/>
        </authorList>
    </citation>
    <scope>NUCLEOTIDE SEQUENCE [LARGE SCALE GENOMIC DNA]</scope>
    <source>
        <strain evidence="3">H4-8 / FGSC 9210</strain>
    </source>
</reference>
<dbReference type="InParanoid" id="D8PMB1"/>
<protein>
    <submittedName>
        <fullName evidence="2">Expressed protein</fullName>
    </submittedName>
</protein>
<dbReference type="STRING" id="578458.D8PMB1"/>
<dbReference type="AlphaFoldDB" id="D8PMB1"/>
<feature type="compositionally biased region" description="Low complexity" evidence="1">
    <location>
        <begin position="112"/>
        <end position="132"/>
    </location>
</feature>
<accession>D8PMB1</accession>
<gene>
    <name evidence="2" type="ORF">SCHCODRAFT_84015</name>
</gene>
<evidence type="ECO:0000313" key="2">
    <source>
        <dbReference type="EMBL" id="EFJ03465.1"/>
    </source>
</evidence>
<sequence>MSSLVSPPTSPESPSRTFHKQSLSNLKPLKHKDKSKGPPPGESPRRPATAGGAGTKHRELDRPLPPVPSLPHNHHTHTNGHAFPDDLVLDIRAASSETARSQDATAPLVGPAHSHASVGATSTSTTSSSGSGFKRATRKLSLTAPLRSLGRKKHKDEGPPSAYAR</sequence>
<feature type="region of interest" description="Disordered" evidence="1">
    <location>
        <begin position="1"/>
        <end position="165"/>
    </location>
</feature>
<proteinExistence type="predicted"/>
<feature type="compositionally biased region" description="Low complexity" evidence="1">
    <location>
        <begin position="1"/>
        <end position="15"/>
    </location>
</feature>
<dbReference type="EMBL" id="GL377302">
    <property type="protein sequence ID" value="EFJ03465.1"/>
    <property type="molecule type" value="Genomic_DNA"/>
</dbReference>
<feature type="compositionally biased region" description="Polar residues" evidence="1">
    <location>
        <begin position="95"/>
        <end position="104"/>
    </location>
</feature>